<comment type="caution">
    <text evidence="1">The sequence shown here is derived from an EMBL/GenBank/DDBJ whole genome shotgun (WGS) entry which is preliminary data.</text>
</comment>
<name>A0A835KEK4_9POAL</name>
<gene>
    <name evidence="1" type="ORF">HU200_019300</name>
</gene>
<reference evidence="1" key="1">
    <citation type="submission" date="2020-07" db="EMBL/GenBank/DDBJ databases">
        <title>Genome sequence and genetic diversity analysis of an under-domesticated orphan crop, white fonio (Digitaria exilis).</title>
        <authorList>
            <person name="Bennetzen J.L."/>
            <person name="Chen S."/>
            <person name="Ma X."/>
            <person name="Wang X."/>
            <person name="Yssel A.E.J."/>
            <person name="Chaluvadi S.R."/>
            <person name="Johnson M."/>
            <person name="Gangashetty P."/>
            <person name="Hamidou F."/>
            <person name="Sanogo M.D."/>
            <person name="Zwaenepoel A."/>
            <person name="Wallace J."/>
            <person name="Van De Peer Y."/>
            <person name="Van Deynze A."/>
        </authorList>
    </citation>
    <scope>NUCLEOTIDE SEQUENCE</scope>
    <source>
        <tissue evidence="1">Leaves</tissue>
    </source>
</reference>
<protein>
    <submittedName>
        <fullName evidence="1">Uncharacterized protein</fullName>
    </submittedName>
</protein>
<evidence type="ECO:0000313" key="2">
    <source>
        <dbReference type="Proteomes" id="UP000636709"/>
    </source>
</evidence>
<proteinExistence type="predicted"/>
<sequence length="10" mass="1185">MKRCAAYQKS</sequence>
<evidence type="ECO:0000313" key="1">
    <source>
        <dbReference type="EMBL" id="KAF8726821.1"/>
    </source>
</evidence>
<keyword evidence="2" id="KW-1185">Reference proteome</keyword>
<dbReference type="Proteomes" id="UP000636709">
    <property type="component" value="Unassembled WGS sequence"/>
</dbReference>
<organism evidence="1 2">
    <name type="scientific">Digitaria exilis</name>
    <dbReference type="NCBI Taxonomy" id="1010633"/>
    <lineage>
        <taxon>Eukaryota</taxon>
        <taxon>Viridiplantae</taxon>
        <taxon>Streptophyta</taxon>
        <taxon>Embryophyta</taxon>
        <taxon>Tracheophyta</taxon>
        <taxon>Spermatophyta</taxon>
        <taxon>Magnoliopsida</taxon>
        <taxon>Liliopsida</taxon>
        <taxon>Poales</taxon>
        <taxon>Poaceae</taxon>
        <taxon>PACMAD clade</taxon>
        <taxon>Panicoideae</taxon>
        <taxon>Panicodae</taxon>
        <taxon>Paniceae</taxon>
        <taxon>Anthephorinae</taxon>
        <taxon>Digitaria</taxon>
    </lineage>
</organism>
<dbReference type="EMBL" id="JACEFO010001646">
    <property type="protein sequence ID" value="KAF8726821.1"/>
    <property type="molecule type" value="Genomic_DNA"/>
</dbReference>
<accession>A0A835KEK4</accession>